<keyword evidence="4 13" id="KW-0004">4Fe-4S</keyword>
<dbReference type="AlphaFoldDB" id="A0A2H0XYV7"/>
<dbReference type="SFLD" id="SFLDS00029">
    <property type="entry name" value="Radical_SAM"/>
    <property type="match status" value="1"/>
</dbReference>
<dbReference type="EMBL" id="PEYM01000088">
    <property type="protein sequence ID" value="PIS29348.1"/>
    <property type="molecule type" value="Genomic_DNA"/>
</dbReference>
<feature type="binding site" evidence="13 14">
    <location>
        <position position="53"/>
    </location>
    <ligand>
        <name>[4Fe-4S] cluster</name>
        <dbReference type="ChEBI" id="CHEBI:49883"/>
        <note>4Fe-4S-S-AdoMet</note>
    </ligand>
</feature>
<comment type="cofactor">
    <cofactor evidence="13">
        <name>[2Fe-2S] cluster</name>
        <dbReference type="ChEBI" id="CHEBI:190135"/>
    </cofactor>
    <text evidence="13">Binds 1 [2Fe-2S] cluster. The cluster is coordinated with 3 cysteines and 1 arginine.</text>
</comment>
<evidence type="ECO:0000256" key="5">
    <source>
        <dbReference type="ARBA" id="ARBA00022679"/>
    </source>
</evidence>
<keyword evidence="10 13" id="KW-0408">Iron</keyword>
<comment type="cofactor">
    <cofactor evidence="13 14">
        <name>[4Fe-4S] cluster</name>
        <dbReference type="ChEBI" id="CHEBI:49883"/>
    </cofactor>
    <text evidence="13 14">Binds 1 [4Fe-4S] cluster. The cluster is coordinated with 3 cysteines and an exchangeable S-adenosyl-L-methionine.</text>
</comment>
<dbReference type="Pfam" id="PF04055">
    <property type="entry name" value="Radical_SAM"/>
    <property type="match status" value="1"/>
</dbReference>
<comment type="caution">
    <text evidence="16">The sequence shown here is derived from an EMBL/GenBank/DDBJ whole genome shotgun (WGS) entry which is preliminary data.</text>
</comment>
<dbReference type="InterPro" id="IPR002684">
    <property type="entry name" value="Biotin_synth/BioAB"/>
</dbReference>
<evidence type="ECO:0000256" key="2">
    <source>
        <dbReference type="ARBA" id="ARBA00010765"/>
    </source>
</evidence>
<dbReference type="Pfam" id="PF06968">
    <property type="entry name" value="BATS"/>
    <property type="match status" value="1"/>
</dbReference>
<evidence type="ECO:0000256" key="1">
    <source>
        <dbReference type="ARBA" id="ARBA00004942"/>
    </source>
</evidence>
<dbReference type="PIRSF" id="PIRSF001619">
    <property type="entry name" value="Biotin_synth"/>
    <property type="match status" value="1"/>
</dbReference>
<evidence type="ECO:0000259" key="15">
    <source>
        <dbReference type="PROSITE" id="PS51918"/>
    </source>
</evidence>
<feature type="binding site" evidence="13 14">
    <location>
        <position position="49"/>
    </location>
    <ligand>
        <name>[4Fe-4S] cluster</name>
        <dbReference type="ChEBI" id="CHEBI:49883"/>
        <note>4Fe-4S-S-AdoMet</note>
    </ligand>
</feature>
<evidence type="ECO:0000256" key="6">
    <source>
        <dbReference type="ARBA" id="ARBA00022691"/>
    </source>
</evidence>
<comment type="cofactor">
    <cofactor evidence="14">
        <name>[2Fe-2S] cluster</name>
        <dbReference type="ChEBI" id="CHEBI:190135"/>
    </cofactor>
    <text evidence="14">Binds 1 [2Fe-2S] cluster. The cluster is coordinated with 3 cysteines and 1 arginine.</text>
</comment>
<evidence type="ECO:0000313" key="16">
    <source>
        <dbReference type="EMBL" id="PIS29348.1"/>
    </source>
</evidence>
<dbReference type="Gene3D" id="3.20.20.70">
    <property type="entry name" value="Aldolase class I"/>
    <property type="match status" value="1"/>
</dbReference>
<comment type="similarity">
    <text evidence="2 13">Belongs to the radical SAM superfamily. Biotin synthase family.</text>
</comment>
<comment type="pathway">
    <text evidence="1 13">Cofactor biosynthesis; biotin biosynthesis; biotin from 7,8-diaminononanoate: step 2/2.</text>
</comment>
<evidence type="ECO:0000256" key="11">
    <source>
        <dbReference type="ARBA" id="ARBA00023014"/>
    </source>
</evidence>
<comment type="function">
    <text evidence="13">Catalyzes the conversion of dethiobiotin (DTB) to biotin by the insertion of a sulfur atom into dethiobiotin via a radical-based mechanism.</text>
</comment>
<evidence type="ECO:0000256" key="14">
    <source>
        <dbReference type="PIRSR" id="PIRSR001619-1"/>
    </source>
</evidence>
<keyword evidence="6 13" id="KW-0949">S-adenosyl-L-methionine</keyword>
<evidence type="ECO:0000256" key="7">
    <source>
        <dbReference type="ARBA" id="ARBA00022714"/>
    </source>
</evidence>
<comment type="catalytic activity">
    <reaction evidence="12 13">
        <text>(4R,5S)-dethiobiotin + (sulfur carrier)-SH + 2 reduced [2Fe-2S]-[ferredoxin] + 2 S-adenosyl-L-methionine = (sulfur carrier)-H + biotin + 2 5'-deoxyadenosine + 2 L-methionine + 2 oxidized [2Fe-2S]-[ferredoxin]</text>
        <dbReference type="Rhea" id="RHEA:22060"/>
        <dbReference type="Rhea" id="RHEA-COMP:10000"/>
        <dbReference type="Rhea" id="RHEA-COMP:10001"/>
        <dbReference type="Rhea" id="RHEA-COMP:14737"/>
        <dbReference type="Rhea" id="RHEA-COMP:14739"/>
        <dbReference type="ChEBI" id="CHEBI:17319"/>
        <dbReference type="ChEBI" id="CHEBI:29917"/>
        <dbReference type="ChEBI" id="CHEBI:33737"/>
        <dbReference type="ChEBI" id="CHEBI:33738"/>
        <dbReference type="ChEBI" id="CHEBI:57586"/>
        <dbReference type="ChEBI" id="CHEBI:57844"/>
        <dbReference type="ChEBI" id="CHEBI:59789"/>
        <dbReference type="ChEBI" id="CHEBI:64428"/>
        <dbReference type="ChEBI" id="CHEBI:149473"/>
        <dbReference type="EC" id="2.8.1.6"/>
    </reaction>
</comment>
<evidence type="ECO:0000256" key="8">
    <source>
        <dbReference type="ARBA" id="ARBA00022723"/>
    </source>
</evidence>
<dbReference type="CDD" id="cd01335">
    <property type="entry name" value="Radical_SAM"/>
    <property type="match status" value="1"/>
</dbReference>
<evidence type="ECO:0000256" key="9">
    <source>
        <dbReference type="ARBA" id="ARBA00022756"/>
    </source>
</evidence>
<dbReference type="SFLD" id="SFLDG01060">
    <property type="entry name" value="BATS_domain_containing"/>
    <property type="match status" value="1"/>
</dbReference>
<dbReference type="InterPro" id="IPR013785">
    <property type="entry name" value="Aldolase_TIM"/>
</dbReference>
<dbReference type="PANTHER" id="PTHR22976">
    <property type="entry name" value="BIOTIN SYNTHASE"/>
    <property type="match status" value="1"/>
</dbReference>
<comment type="caution">
    <text evidence="13">Lacks conserved residue(s) required for the propagation of feature annotation.</text>
</comment>
<dbReference type="HAMAP" id="MF_01694">
    <property type="entry name" value="BioB"/>
    <property type="match status" value="1"/>
</dbReference>
<evidence type="ECO:0000256" key="13">
    <source>
        <dbReference type="HAMAP-Rule" id="MF_01694"/>
    </source>
</evidence>
<dbReference type="InterPro" id="IPR010722">
    <property type="entry name" value="BATS_dom"/>
</dbReference>
<dbReference type="PROSITE" id="PS51918">
    <property type="entry name" value="RADICAL_SAM"/>
    <property type="match status" value="1"/>
</dbReference>
<sequence length="337" mass="36831">MDLKDALKIIGAGDDETFELMLKANQIKQKHKGNKIKLCAIVNAKSGKCSENCSFCAQSAHHQTNMPSYPLLSSKEIIKAAKAAEKNMGATCFSVVTSGKATKTKAELQTIGASLEIICRETKLNRCVSIGTLTKPELLELKAKGLKRLHHNLETAKSFFDQVCTTHTYEERLATIKAAKEIGLEVCSGGIFGLGESLEQRIELAFTLKELNVESVPINILNPIPGTPAAATYRPMRPLEVLRLIATYRFILPTADFGIFGGREKALGSLQPLMFLAGANVTLVGDYLTTKGQAPEKDLQMIKDLGLEIDNETCPDRIGAVSKMRGNREVHSQVFEH</sequence>
<dbReference type="InterPro" id="IPR007197">
    <property type="entry name" value="rSAM"/>
</dbReference>
<dbReference type="UniPathway" id="UPA00078">
    <property type="reaction ID" value="UER00162"/>
</dbReference>
<dbReference type="InterPro" id="IPR058240">
    <property type="entry name" value="rSAM_sf"/>
</dbReference>
<evidence type="ECO:0000256" key="10">
    <source>
        <dbReference type="ARBA" id="ARBA00023004"/>
    </source>
</evidence>
<dbReference type="GO" id="GO:0005506">
    <property type="term" value="F:iron ion binding"/>
    <property type="evidence" value="ECO:0007669"/>
    <property type="project" value="UniProtKB-UniRule"/>
</dbReference>
<keyword evidence="9 13" id="KW-0093">Biotin biosynthesis</keyword>
<accession>A0A2H0XYV7</accession>
<dbReference type="GO" id="GO:0051537">
    <property type="term" value="F:2 iron, 2 sulfur cluster binding"/>
    <property type="evidence" value="ECO:0007669"/>
    <property type="project" value="UniProtKB-KW"/>
</dbReference>
<dbReference type="SFLD" id="SFLDG01278">
    <property type="entry name" value="biotin_synthase_like"/>
    <property type="match status" value="1"/>
</dbReference>
<feature type="binding site" evidence="13 14">
    <location>
        <position position="127"/>
    </location>
    <ligand>
        <name>[2Fe-2S] cluster</name>
        <dbReference type="ChEBI" id="CHEBI:190135"/>
    </ligand>
</feature>
<evidence type="ECO:0000256" key="3">
    <source>
        <dbReference type="ARBA" id="ARBA00012236"/>
    </source>
</evidence>
<proteinExistence type="inferred from homology"/>
<dbReference type="Proteomes" id="UP000231343">
    <property type="component" value="Unassembled WGS sequence"/>
</dbReference>
<evidence type="ECO:0000256" key="12">
    <source>
        <dbReference type="ARBA" id="ARBA00051157"/>
    </source>
</evidence>
<dbReference type="InterPro" id="IPR024177">
    <property type="entry name" value="Biotin_synthase"/>
</dbReference>
<evidence type="ECO:0000313" key="17">
    <source>
        <dbReference type="Proteomes" id="UP000231343"/>
    </source>
</evidence>
<protein>
    <recommendedName>
        <fullName evidence="3 13">Biotin synthase</fullName>
        <ecNumber evidence="3 13">2.8.1.6</ecNumber>
    </recommendedName>
</protein>
<dbReference type="GO" id="GO:0004076">
    <property type="term" value="F:biotin synthase activity"/>
    <property type="evidence" value="ECO:0007669"/>
    <property type="project" value="UniProtKB-UniRule"/>
</dbReference>
<feature type="domain" description="Radical SAM core" evidence="15">
    <location>
        <begin position="31"/>
        <end position="263"/>
    </location>
</feature>
<dbReference type="GO" id="GO:0009102">
    <property type="term" value="P:biotin biosynthetic process"/>
    <property type="evidence" value="ECO:0007669"/>
    <property type="project" value="UniProtKB-UniRule"/>
</dbReference>
<dbReference type="SUPFAM" id="SSF102114">
    <property type="entry name" value="Radical SAM enzymes"/>
    <property type="match status" value="1"/>
</dbReference>
<dbReference type="SMART" id="SM00876">
    <property type="entry name" value="BATS"/>
    <property type="match status" value="1"/>
</dbReference>
<keyword evidence="8 13" id="KW-0479">Metal-binding</keyword>
<keyword evidence="7 13" id="KW-0001">2Fe-2S</keyword>
<reference evidence="16 17" key="1">
    <citation type="submission" date="2017-09" db="EMBL/GenBank/DDBJ databases">
        <title>Depth-based differentiation of microbial function through sediment-hosted aquifers and enrichment of novel symbionts in the deep terrestrial subsurface.</title>
        <authorList>
            <person name="Probst A.J."/>
            <person name="Ladd B."/>
            <person name="Jarett J.K."/>
            <person name="Geller-Mcgrath D.E."/>
            <person name="Sieber C.M."/>
            <person name="Emerson J.B."/>
            <person name="Anantharaman K."/>
            <person name="Thomas B.C."/>
            <person name="Malmstrom R."/>
            <person name="Stieglmeier M."/>
            <person name="Klingl A."/>
            <person name="Woyke T."/>
            <person name="Ryan C.M."/>
            <person name="Banfield J.F."/>
        </authorList>
    </citation>
    <scope>NUCLEOTIDE SEQUENCE [LARGE SCALE GENOMIC DNA]</scope>
    <source>
        <strain evidence="16">CG08_land_8_20_14_0_20_45_16</strain>
    </source>
</reference>
<dbReference type="InterPro" id="IPR006638">
    <property type="entry name" value="Elp3/MiaA/NifB-like_rSAM"/>
</dbReference>
<dbReference type="SMART" id="SM00729">
    <property type="entry name" value="Elp3"/>
    <property type="match status" value="1"/>
</dbReference>
<dbReference type="NCBIfam" id="TIGR00433">
    <property type="entry name" value="bioB"/>
    <property type="match status" value="1"/>
</dbReference>
<gene>
    <name evidence="13 16" type="primary">bioB</name>
    <name evidence="16" type="ORF">COT42_05670</name>
</gene>
<comment type="subunit">
    <text evidence="13">Homodimer.</text>
</comment>
<keyword evidence="5 13" id="KW-0808">Transferase</keyword>
<name>A0A2H0XYV7_UNCSA</name>
<feature type="binding site" evidence="13 14">
    <location>
        <position position="56"/>
    </location>
    <ligand>
        <name>[4Fe-4S] cluster</name>
        <dbReference type="ChEBI" id="CHEBI:49883"/>
        <note>4Fe-4S-S-AdoMet</note>
    </ligand>
</feature>
<organism evidence="16 17">
    <name type="scientific">Candidatus Saganbacteria bacterium CG08_land_8_20_14_0_20_45_16</name>
    <dbReference type="NCBI Taxonomy" id="2014293"/>
    <lineage>
        <taxon>Bacteria</taxon>
        <taxon>Bacillati</taxon>
        <taxon>Saganbacteria</taxon>
    </lineage>
</organism>
<dbReference type="GO" id="GO:0051539">
    <property type="term" value="F:4 iron, 4 sulfur cluster binding"/>
    <property type="evidence" value="ECO:0007669"/>
    <property type="project" value="UniProtKB-KW"/>
</dbReference>
<evidence type="ECO:0000256" key="4">
    <source>
        <dbReference type="ARBA" id="ARBA00022485"/>
    </source>
</evidence>
<feature type="binding site" evidence="13 14">
    <location>
        <position position="94"/>
    </location>
    <ligand>
        <name>[2Fe-2S] cluster</name>
        <dbReference type="ChEBI" id="CHEBI:190135"/>
    </ligand>
</feature>
<keyword evidence="11 13" id="KW-0411">Iron-sulfur</keyword>
<dbReference type="PANTHER" id="PTHR22976:SF2">
    <property type="entry name" value="BIOTIN SYNTHASE, MITOCHONDRIAL"/>
    <property type="match status" value="1"/>
</dbReference>
<feature type="binding site" evidence="13 14">
    <location>
        <position position="187"/>
    </location>
    <ligand>
        <name>[2Fe-2S] cluster</name>
        <dbReference type="ChEBI" id="CHEBI:190135"/>
    </ligand>
</feature>
<dbReference type="EC" id="2.8.1.6" evidence="3 13"/>